<feature type="non-terminal residue" evidence="2">
    <location>
        <position position="214"/>
    </location>
</feature>
<proteinExistence type="predicted"/>
<protein>
    <recommendedName>
        <fullName evidence="4">Variable surface protein Vir35</fullName>
    </recommendedName>
</protein>
<keyword evidence="1" id="KW-0472">Membrane</keyword>
<feature type="transmembrane region" description="Helical" evidence="1">
    <location>
        <begin position="120"/>
        <end position="140"/>
    </location>
</feature>
<dbReference type="OrthoDB" id="10323394at2759"/>
<keyword evidence="1" id="KW-1133">Transmembrane helix</keyword>
<reference evidence="2 3" key="1">
    <citation type="submission" date="2011-09" db="EMBL/GenBank/DDBJ databases">
        <title>The Genome Sequence of Plasmodium vivax North Korean.</title>
        <authorList>
            <consortium name="The Broad Institute Genome Sequencing Platform"/>
            <consortium name="The Broad Institute Genome Sequencing Center for Infectious Disease"/>
            <person name="Neafsey D."/>
            <person name="Carlton J."/>
            <person name="Barnwell J."/>
            <person name="Collins W."/>
            <person name="Escalante A."/>
            <person name="Mullikin J."/>
            <person name="Saul A."/>
            <person name="Guigo R."/>
            <person name="Camara F."/>
            <person name="Young S.K."/>
            <person name="Zeng Q."/>
            <person name="Gargeya S."/>
            <person name="Fitzgerald M."/>
            <person name="Haas B."/>
            <person name="Abouelleil A."/>
            <person name="Alvarado L."/>
            <person name="Arachchi H.M."/>
            <person name="Berlin A."/>
            <person name="Brown A."/>
            <person name="Chapman S.B."/>
            <person name="Chen Z."/>
            <person name="Dunbar C."/>
            <person name="Freedman E."/>
            <person name="Gearin G."/>
            <person name="Gellesch M."/>
            <person name="Goldberg J."/>
            <person name="Griggs A."/>
            <person name="Gujja S."/>
            <person name="Heiman D."/>
            <person name="Howarth C."/>
            <person name="Larson L."/>
            <person name="Lui A."/>
            <person name="MacDonald P.J.P."/>
            <person name="Montmayeur A."/>
            <person name="Murphy C."/>
            <person name="Neiman D."/>
            <person name="Pearson M."/>
            <person name="Priest M."/>
            <person name="Roberts A."/>
            <person name="Saif S."/>
            <person name="Shea T."/>
            <person name="Shenoy N."/>
            <person name="Sisk P."/>
            <person name="Stolte C."/>
            <person name="Sykes S."/>
            <person name="Wortman J."/>
            <person name="Nusbaum C."/>
            <person name="Birren B."/>
        </authorList>
    </citation>
    <scope>NUCLEOTIDE SEQUENCE [LARGE SCALE GENOMIC DNA]</scope>
    <source>
        <strain evidence="2 3">North Korean</strain>
    </source>
</reference>
<dbReference type="AlphaFoldDB" id="A0A0J9TUI0"/>
<dbReference type="Proteomes" id="UP000053239">
    <property type="component" value="Unassembled WGS sequence"/>
</dbReference>
<organism evidence="2 3">
    <name type="scientific">Plasmodium vivax North Korean</name>
    <dbReference type="NCBI Taxonomy" id="1035514"/>
    <lineage>
        <taxon>Eukaryota</taxon>
        <taxon>Sar</taxon>
        <taxon>Alveolata</taxon>
        <taxon>Apicomplexa</taxon>
        <taxon>Aconoidasida</taxon>
        <taxon>Haemosporida</taxon>
        <taxon>Plasmodiidae</taxon>
        <taxon>Plasmodium</taxon>
        <taxon>Plasmodium (Plasmodium)</taxon>
    </lineage>
</organism>
<evidence type="ECO:0000313" key="3">
    <source>
        <dbReference type="Proteomes" id="UP000053239"/>
    </source>
</evidence>
<feature type="transmembrane region" description="Helical" evidence="1">
    <location>
        <begin position="160"/>
        <end position="182"/>
    </location>
</feature>
<name>A0A0J9TUI0_PLAVI</name>
<evidence type="ECO:0000256" key="1">
    <source>
        <dbReference type="SAM" id="Phobius"/>
    </source>
</evidence>
<evidence type="ECO:0000313" key="2">
    <source>
        <dbReference type="EMBL" id="KMZ99006.1"/>
    </source>
</evidence>
<dbReference type="Pfam" id="PF12420">
    <property type="entry name" value="DUF3671"/>
    <property type="match status" value="1"/>
</dbReference>
<sequence length="214" mass="25091">IYKKNITRNLNIKRLLAKHETQKELRNVSLKEKLPQEYHSTYLNMRNGGNSTYKVLKNKGLSDLEIYKKAFKCRYDKKRSLEKFDCYCEKKIFDKMDSICQLAKDMKNEKQVFNKICKMYGLPFFVSGLFCFSAGIILALENIFQVKCAEAIGASMGKFTLYAGDIFFYILPIITFIVLLYIRIKIKKYVRLKEGKMSGKMIAKKISYYFDDVN</sequence>
<keyword evidence="1" id="KW-0812">Transmembrane</keyword>
<feature type="non-terminal residue" evidence="2">
    <location>
        <position position="1"/>
    </location>
</feature>
<dbReference type="InterPro" id="IPR022139">
    <property type="entry name" value="Fam-L/Fam-M-like_plasmodium"/>
</dbReference>
<evidence type="ECO:0008006" key="4">
    <source>
        <dbReference type="Google" id="ProtNLM"/>
    </source>
</evidence>
<gene>
    <name evidence="2" type="ORF">PVNG_03845</name>
</gene>
<dbReference type="EMBL" id="KQ235435">
    <property type="protein sequence ID" value="KMZ99006.1"/>
    <property type="molecule type" value="Genomic_DNA"/>
</dbReference>
<accession>A0A0J9TUI0</accession>